<feature type="compositionally biased region" description="Low complexity" evidence="1">
    <location>
        <begin position="169"/>
        <end position="183"/>
    </location>
</feature>
<feature type="region of interest" description="Disordered" evidence="1">
    <location>
        <begin position="147"/>
        <end position="252"/>
    </location>
</feature>
<dbReference type="Proteomes" id="UP001152519">
    <property type="component" value="Unassembled WGS sequence"/>
</dbReference>
<evidence type="ECO:0000256" key="1">
    <source>
        <dbReference type="SAM" id="MobiDB-lite"/>
    </source>
</evidence>
<feature type="compositionally biased region" description="Basic and acidic residues" evidence="1">
    <location>
        <begin position="212"/>
        <end position="222"/>
    </location>
</feature>
<feature type="compositionally biased region" description="Basic residues" evidence="1">
    <location>
        <begin position="184"/>
        <end position="199"/>
    </location>
</feature>
<evidence type="ECO:0000313" key="2">
    <source>
        <dbReference type="EMBL" id="CAG6396336.1"/>
    </source>
</evidence>
<feature type="region of interest" description="Disordered" evidence="1">
    <location>
        <begin position="76"/>
        <end position="117"/>
    </location>
</feature>
<keyword evidence="3" id="KW-1185">Reference proteome</keyword>
<comment type="caution">
    <text evidence="2">The sequence shown here is derived from an EMBL/GenBank/DDBJ whole genome shotgun (WGS) entry which is preliminary data.</text>
</comment>
<reference evidence="2" key="1">
    <citation type="submission" date="2021-05" db="EMBL/GenBank/DDBJ databases">
        <authorList>
            <person name="Arsene-Ploetze F."/>
        </authorList>
    </citation>
    <scope>NUCLEOTIDE SEQUENCE</scope>
    <source>
        <strain evidence="2">DSM 42138</strain>
    </source>
</reference>
<organism evidence="2 3">
    <name type="scientific">Actinacidiphila cocklensis</name>
    <dbReference type="NCBI Taxonomy" id="887465"/>
    <lineage>
        <taxon>Bacteria</taxon>
        <taxon>Bacillati</taxon>
        <taxon>Actinomycetota</taxon>
        <taxon>Actinomycetes</taxon>
        <taxon>Kitasatosporales</taxon>
        <taxon>Streptomycetaceae</taxon>
        <taxon>Actinacidiphila</taxon>
    </lineage>
</organism>
<dbReference type="AlphaFoldDB" id="A0A9W4DUU0"/>
<feature type="compositionally biased region" description="Basic and acidic residues" evidence="1">
    <location>
        <begin position="96"/>
        <end position="117"/>
    </location>
</feature>
<name>A0A9W4DUU0_9ACTN</name>
<protein>
    <submittedName>
        <fullName evidence="2">Uncharacterized protein</fullName>
    </submittedName>
</protein>
<gene>
    <name evidence="2" type="ORF">SCOCK_40256</name>
</gene>
<accession>A0A9W4DUU0</accession>
<sequence>MGGGRTSSCNAFVLTLKWKINHTYSPIGAMLDLCPQPAVRVAGGPLQAIRGVAHATTAEHRPADRTAALTQCAASARPRDAIGGTAQGRWRHSRYRREVHGESRDGNRVDDRADRHQPRSLRVRTGVVLVLRLRIGQWDLRVRLEPGPPLDHAQDGQGASGLPRPAGIGRLPAVRGRGPGAPARPRRRVSRRHLYRSPLRRPAIQAPRGRSVRADRALDTSARRRRPLAVDHQGQHPHHVWPGRRVEDRGPG</sequence>
<evidence type="ECO:0000313" key="3">
    <source>
        <dbReference type="Proteomes" id="UP001152519"/>
    </source>
</evidence>
<proteinExistence type="predicted"/>
<dbReference type="EMBL" id="CAJSLV010000070">
    <property type="protein sequence ID" value="CAG6396336.1"/>
    <property type="molecule type" value="Genomic_DNA"/>
</dbReference>